<feature type="signal peptide" evidence="1">
    <location>
        <begin position="1"/>
        <end position="20"/>
    </location>
</feature>
<proteinExistence type="predicted"/>
<sequence length="490" mass="51760">MARSALVLAVLATLIATAMAAPVRSVEENNNNERRGLFVGNVAIAFFGDANNVAGDYSALLAGVKLAITGRNTIKTFAAPADAAAVAAGVTATKNAVNFGLGVFSSVKVFVVAHSSAGPAVEAYLAAADASVVGAIFLGYLPTATSFAVPSQIIAGQFDGVSTADRVAYRYTDRAEDSNVAIAIIEGATNAHFASGVRKYAQDINRPAAFDVAASRVRITLAISAWINAATTSGTLFALTGILADARLRDLDAKAAAFSAPWAEARRQDLYESCNQFQAMFINANEETAATYTMHNWIAPNGNAFTQSKSYIWPSNRTIAVPTWIWTADAYIDPAYKNFSPDALACKGKTRAQVASILFPGVATSTLFGAQLDGRDVHQAQFSSAFALADADAQERFIASGKTLEYVADNRAPTNGPTYLSDNGPYLFRADAAANPNAFSARMTVFQSADACSPFTPPQFCGPDFLSSLYNKSVGVRTFLKFITITALQD</sequence>
<evidence type="ECO:0008006" key="4">
    <source>
        <dbReference type="Google" id="ProtNLM"/>
    </source>
</evidence>
<reference evidence="3" key="1">
    <citation type="submission" date="2011-02" db="EMBL/GenBank/DDBJ databases">
        <title>The Genome Sequence of Capsaspora owczarzaki ATCC 30864.</title>
        <authorList>
            <person name="Russ C."/>
            <person name="Cuomo C."/>
            <person name="Burger G."/>
            <person name="Gray M.W."/>
            <person name="Holland P.W.H."/>
            <person name="King N."/>
            <person name="Lang F.B.F."/>
            <person name="Roger A.J."/>
            <person name="Ruiz-Trillo I."/>
            <person name="Young S.K."/>
            <person name="Zeng Q."/>
            <person name="Gargeya S."/>
            <person name="Alvarado L."/>
            <person name="Berlin A."/>
            <person name="Chapman S.B."/>
            <person name="Chen Z."/>
            <person name="Freedman E."/>
            <person name="Gellesch M."/>
            <person name="Goldberg J."/>
            <person name="Griggs A."/>
            <person name="Gujja S."/>
            <person name="Heilman E."/>
            <person name="Heiman D."/>
            <person name="Howarth C."/>
            <person name="Mehta T."/>
            <person name="Neiman D."/>
            <person name="Pearson M."/>
            <person name="Roberts A."/>
            <person name="Saif S."/>
            <person name="Shea T."/>
            <person name="Shenoy N."/>
            <person name="Sisk P."/>
            <person name="Stolte C."/>
            <person name="Sykes S."/>
            <person name="White J."/>
            <person name="Yandava C."/>
            <person name="Haas B."/>
            <person name="Nusbaum C."/>
            <person name="Birren B."/>
        </authorList>
    </citation>
    <scope>NUCLEOTIDE SEQUENCE</scope>
    <source>
        <strain evidence="3">ATCC 30864</strain>
    </source>
</reference>
<organism evidence="2 3">
    <name type="scientific">Capsaspora owczarzaki (strain ATCC 30864)</name>
    <dbReference type="NCBI Taxonomy" id="595528"/>
    <lineage>
        <taxon>Eukaryota</taxon>
        <taxon>Filasterea</taxon>
        <taxon>Capsaspora</taxon>
    </lineage>
</organism>
<evidence type="ECO:0000313" key="3">
    <source>
        <dbReference type="Proteomes" id="UP000008743"/>
    </source>
</evidence>
<name>A0A0D2X0Y3_CAPO3</name>
<keyword evidence="1" id="KW-0732">Signal</keyword>
<protein>
    <recommendedName>
        <fullName evidence="4">Receptor ligand binding region domain-containing protein</fullName>
    </recommendedName>
</protein>
<evidence type="ECO:0000256" key="1">
    <source>
        <dbReference type="SAM" id="SignalP"/>
    </source>
</evidence>
<dbReference type="AlphaFoldDB" id="A0A0D2X0Y3"/>
<dbReference type="Proteomes" id="UP000008743">
    <property type="component" value="Unassembled WGS sequence"/>
</dbReference>
<evidence type="ECO:0000313" key="2">
    <source>
        <dbReference type="EMBL" id="KJE89859.1"/>
    </source>
</evidence>
<dbReference type="EMBL" id="KE346361">
    <property type="protein sequence ID" value="KJE89859.1"/>
    <property type="molecule type" value="Genomic_DNA"/>
</dbReference>
<dbReference type="InParanoid" id="A0A0D2X0Y3"/>
<keyword evidence="3" id="KW-1185">Reference proteome</keyword>
<feature type="chain" id="PRO_5002254943" description="Receptor ligand binding region domain-containing protein" evidence="1">
    <location>
        <begin position="21"/>
        <end position="490"/>
    </location>
</feature>
<gene>
    <name evidence="2" type="ORF">CAOG_001278</name>
</gene>
<accession>A0A0D2X0Y3</accession>
<dbReference type="RefSeq" id="XP_004349798.1">
    <property type="nucleotide sequence ID" value="XM_004349748.2"/>
</dbReference>